<feature type="region of interest" description="Disordered" evidence="1">
    <location>
        <begin position="334"/>
        <end position="415"/>
    </location>
</feature>
<gene>
    <name evidence="3" type="ORF">IAR55_005669</name>
</gene>
<protein>
    <recommendedName>
        <fullName evidence="2">F-box domain-containing protein</fullName>
    </recommendedName>
</protein>
<keyword evidence="4" id="KW-1185">Reference proteome</keyword>
<feature type="domain" description="F-box" evidence="2">
    <location>
        <begin position="56"/>
        <end position="102"/>
    </location>
</feature>
<dbReference type="AlphaFoldDB" id="A0AAW0YVD1"/>
<reference evidence="3 4" key="1">
    <citation type="journal article" date="2024" name="bioRxiv">
        <title>Comparative genomics of Cryptococcus and Kwoniella reveals pathogenesis evolution and contrasting karyotype dynamics via intercentromeric recombination or chromosome fusion.</title>
        <authorList>
            <person name="Coelho M.A."/>
            <person name="David-Palma M."/>
            <person name="Shea T."/>
            <person name="Bowers K."/>
            <person name="McGinley-Smith S."/>
            <person name="Mohammad A.W."/>
            <person name="Gnirke A."/>
            <person name="Yurkov A.M."/>
            <person name="Nowrousian M."/>
            <person name="Sun S."/>
            <person name="Cuomo C.A."/>
            <person name="Heitman J."/>
        </authorList>
    </citation>
    <scope>NUCLEOTIDE SEQUENCE [LARGE SCALE GENOMIC DNA]</scope>
    <source>
        <strain evidence="3 4">CBS 13917</strain>
    </source>
</reference>
<feature type="compositionally biased region" description="Low complexity" evidence="1">
    <location>
        <begin position="381"/>
        <end position="407"/>
    </location>
</feature>
<evidence type="ECO:0000313" key="4">
    <source>
        <dbReference type="Proteomes" id="UP001388673"/>
    </source>
</evidence>
<dbReference type="InterPro" id="IPR001810">
    <property type="entry name" value="F-box_dom"/>
</dbReference>
<dbReference type="Pfam" id="PF12937">
    <property type="entry name" value="F-box-like"/>
    <property type="match status" value="1"/>
</dbReference>
<proteinExistence type="predicted"/>
<dbReference type="RefSeq" id="XP_066800533.1">
    <property type="nucleotide sequence ID" value="XM_066948760.1"/>
</dbReference>
<sequence length="519" mass="56476">MDITLLPPTHILTHHSHLSLLPSALPKDRYDFPTALSPYHVHHRRTYRPLPPLDGSSPISNLPDEILLSIFSWLDLEDLLALRLVSSRFGQVALSNSLHRTLTLTSLPPHPLPKLMVRLLPAVRNLHLHLFPYPLIQHSSCSSNSPSAIISSMISQIPSNQLRSLSLPFSAPYLPSADLEEVLRKVGDGIEKLDLRGSALSGNIGVEIIFSQLMMKNLQEVDLGFTSITSLPAPSTFGGKLQQISLASCPALSEGSLRTFLRELPGSIKRLDLSRLDQIPFEVLWDMRVVNVGKGKVTALKEIRVVGIDHLTRRDVRGLKRHWEDQRRAVCATGKAPAGDRLASEERISGEEKILGEDEPHAPEIKYGLLSPPITPDSEYRFSSSRSSSSSSTSTSGSASPFTPATSISSSPPNSYRHPFLSSLSGVKIQAGHGLPPTPSSLRRQSNKVGYDRGNDDAGEDEDAETRVNVVHSAILESEDEDGYRRFIGEVVGGTLGFGIDGGDAGGLDDGGGYVEVDR</sequence>
<dbReference type="KEGG" id="kne:92182927"/>
<comment type="caution">
    <text evidence="3">The sequence shown here is derived from an EMBL/GenBank/DDBJ whole genome shotgun (WGS) entry which is preliminary data.</text>
</comment>
<feature type="compositionally biased region" description="Basic and acidic residues" evidence="1">
    <location>
        <begin position="342"/>
        <end position="364"/>
    </location>
</feature>
<dbReference type="InterPro" id="IPR032675">
    <property type="entry name" value="LRR_dom_sf"/>
</dbReference>
<dbReference type="Proteomes" id="UP001388673">
    <property type="component" value="Unassembled WGS sequence"/>
</dbReference>
<accession>A0AAW0YVD1</accession>
<name>A0AAW0YVD1_9TREE</name>
<dbReference type="InterPro" id="IPR036047">
    <property type="entry name" value="F-box-like_dom_sf"/>
</dbReference>
<dbReference type="GeneID" id="92182927"/>
<evidence type="ECO:0000256" key="1">
    <source>
        <dbReference type="SAM" id="MobiDB-lite"/>
    </source>
</evidence>
<evidence type="ECO:0000259" key="2">
    <source>
        <dbReference type="PROSITE" id="PS50181"/>
    </source>
</evidence>
<dbReference type="EMBL" id="JBCAWK010000011">
    <property type="protein sequence ID" value="KAK8846583.1"/>
    <property type="molecule type" value="Genomic_DNA"/>
</dbReference>
<organism evidence="3 4">
    <name type="scientific">Kwoniella newhampshirensis</name>
    <dbReference type="NCBI Taxonomy" id="1651941"/>
    <lineage>
        <taxon>Eukaryota</taxon>
        <taxon>Fungi</taxon>
        <taxon>Dikarya</taxon>
        <taxon>Basidiomycota</taxon>
        <taxon>Agaricomycotina</taxon>
        <taxon>Tremellomycetes</taxon>
        <taxon>Tremellales</taxon>
        <taxon>Cryptococcaceae</taxon>
        <taxon>Kwoniella</taxon>
    </lineage>
</organism>
<dbReference type="Gene3D" id="3.80.10.10">
    <property type="entry name" value="Ribonuclease Inhibitor"/>
    <property type="match status" value="1"/>
</dbReference>
<dbReference type="PROSITE" id="PS50181">
    <property type="entry name" value="FBOX"/>
    <property type="match status" value="1"/>
</dbReference>
<feature type="region of interest" description="Disordered" evidence="1">
    <location>
        <begin position="429"/>
        <end position="466"/>
    </location>
</feature>
<dbReference type="SUPFAM" id="SSF52047">
    <property type="entry name" value="RNI-like"/>
    <property type="match status" value="1"/>
</dbReference>
<evidence type="ECO:0000313" key="3">
    <source>
        <dbReference type="EMBL" id="KAK8846583.1"/>
    </source>
</evidence>
<dbReference type="SMART" id="SM00256">
    <property type="entry name" value="FBOX"/>
    <property type="match status" value="1"/>
</dbReference>
<dbReference type="SUPFAM" id="SSF81383">
    <property type="entry name" value="F-box domain"/>
    <property type="match status" value="1"/>
</dbReference>